<dbReference type="EMBL" id="SMMG02000004">
    <property type="protein sequence ID" value="KAA3477432.1"/>
    <property type="molecule type" value="Genomic_DNA"/>
</dbReference>
<evidence type="ECO:0000313" key="1">
    <source>
        <dbReference type="EMBL" id="KAA3477432.1"/>
    </source>
</evidence>
<keyword evidence="2" id="KW-1185">Reference proteome</keyword>
<proteinExistence type="predicted"/>
<dbReference type="Proteomes" id="UP000325315">
    <property type="component" value="Unassembled WGS sequence"/>
</dbReference>
<sequence>MTRDFKVSRVRPFKPLVLKFPIYCRTNNPLSMEASKIGTKRVVNSVRKRGGSAIPLKFKRRAVSAIRDFPPCCGPTSEENRLFEVVRTPEPLFVRGSSSGYEPSIGENRQIVVIRDSEGIDERESIVLTVIR</sequence>
<reference evidence="1" key="1">
    <citation type="submission" date="2019-08" db="EMBL/GenBank/DDBJ databases">
        <authorList>
            <person name="Liu F."/>
        </authorList>
    </citation>
    <scope>NUCLEOTIDE SEQUENCE [LARGE SCALE GENOMIC DNA]</scope>
    <source>
        <strain evidence="1">PA1801</strain>
        <tissue evidence="1">Leaf</tissue>
    </source>
</reference>
<evidence type="ECO:0000313" key="2">
    <source>
        <dbReference type="Proteomes" id="UP000325315"/>
    </source>
</evidence>
<accession>A0A5B6W997</accession>
<organism evidence="1 2">
    <name type="scientific">Gossypium australe</name>
    <dbReference type="NCBI Taxonomy" id="47621"/>
    <lineage>
        <taxon>Eukaryota</taxon>
        <taxon>Viridiplantae</taxon>
        <taxon>Streptophyta</taxon>
        <taxon>Embryophyta</taxon>
        <taxon>Tracheophyta</taxon>
        <taxon>Spermatophyta</taxon>
        <taxon>Magnoliopsida</taxon>
        <taxon>eudicotyledons</taxon>
        <taxon>Gunneridae</taxon>
        <taxon>Pentapetalae</taxon>
        <taxon>rosids</taxon>
        <taxon>malvids</taxon>
        <taxon>Malvales</taxon>
        <taxon>Malvaceae</taxon>
        <taxon>Malvoideae</taxon>
        <taxon>Gossypium</taxon>
    </lineage>
</organism>
<gene>
    <name evidence="1" type="ORF">EPI10_011317</name>
</gene>
<protein>
    <submittedName>
        <fullName evidence="1">Uncharacterized protein</fullName>
    </submittedName>
</protein>
<dbReference type="AlphaFoldDB" id="A0A5B6W997"/>
<name>A0A5B6W997_9ROSI</name>
<comment type="caution">
    <text evidence="1">The sequence shown here is derived from an EMBL/GenBank/DDBJ whole genome shotgun (WGS) entry which is preliminary data.</text>
</comment>